<gene>
    <name evidence="5" type="primary">LOC105229445</name>
</gene>
<dbReference type="SUPFAM" id="SSF48350">
    <property type="entry name" value="GTPase activation domain, GAP"/>
    <property type="match status" value="1"/>
</dbReference>
<feature type="region of interest" description="Disordered" evidence="2">
    <location>
        <begin position="514"/>
        <end position="533"/>
    </location>
</feature>
<evidence type="ECO:0000313" key="4">
    <source>
        <dbReference type="Proteomes" id="UP001652620"/>
    </source>
</evidence>
<dbReference type="Gene3D" id="1.10.555.10">
    <property type="entry name" value="Rho GTPase activation protein"/>
    <property type="match status" value="1"/>
</dbReference>
<feature type="region of interest" description="Disordered" evidence="2">
    <location>
        <begin position="112"/>
        <end position="175"/>
    </location>
</feature>
<feature type="region of interest" description="Disordered" evidence="2">
    <location>
        <begin position="1290"/>
        <end position="1374"/>
    </location>
</feature>
<dbReference type="PANTHER" id="PTHR23176:SF0">
    <property type="entry name" value="RHO GTPASE ACTIVATING PROTEIN AT 19D, ISOFORM D"/>
    <property type="match status" value="1"/>
</dbReference>
<feature type="compositionally biased region" description="Basic residues" evidence="2">
    <location>
        <begin position="1612"/>
        <end position="1630"/>
    </location>
</feature>
<keyword evidence="4" id="KW-1185">Reference proteome</keyword>
<dbReference type="SMART" id="SM00324">
    <property type="entry name" value="RhoGAP"/>
    <property type="match status" value="1"/>
</dbReference>
<feature type="region of interest" description="Disordered" evidence="2">
    <location>
        <begin position="1186"/>
        <end position="1266"/>
    </location>
</feature>
<accession>A0ABM3JSP7</accession>
<feature type="compositionally biased region" description="Low complexity" evidence="2">
    <location>
        <begin position="1227"/>
        <end position="1264"/>
    </location>
</feature>
<feature type="compositionally biased region" description="Polar residues" evidence="2">
    <location>
        <begin position="262"/>
        <end position="273"/>
    </location>
</feature>
<feature type="compositionally biased region" description="Gly residues" evidence="2">
    <location>
        <begin position="1703"/>
        <end position="1721"/>
    </location>
</feature>
<evidence type="ECO:0000313" key="5">
    <source>
        <dbReference type="RefSeq" id="XP_049312254.1"/>
    </source>
</evidence>
<feature type="region of interest" description="Disordered" evidence="2">
    <location>
        <begin position="850"/>
        <end position="937"/>
    </location>
</feature>
<feature type="domain" description="Rho-GAP" evidence="3">
    <location>
        <begin position="944"/>
        <end position="1137"/>
    </location>
</feature>
<feature type="region of interest" description="Disordered" evidence="2">
    <location>
        <begin position="759"/>
        <end position="790"/>
    </location>
</feature>
<feature type="compositionally biased region" description="Polar residues" evidence="2">
    <location>
        <begin position="1213"/>
        <end position="1226"/>
    </location>
</feature>
<feature type="region of interest" description="Disordered" evidence="2">
    <location>
        <begin position="1578"/>
        <end position="1637"/>
    </location>
</feature>
<feature type="compositionally biased region" description="Polar residues" evidence="2">
    <location>
        <begin position="921"/>
        <end position="933"/>
    </location>
</feature>
<organism evidence="4 5">
    <name type="scientific">Bactrocera dorsalis</name>
    <name type="common">Oriental fruit fly</name>
    <name type="synonym">Dacus dorsalis</name>
    <dbReference type="NCBI Taxonomy" id="27457"/>
    <lineage>
        <taxon>Eukaryota</taxon>
        <taxon>Metazoa</taxon>
        <taxon>Ecdysozoa</taxon>
        <taxon>Arthropoda</taxon>
        <taxon>Hexapoda</taxon>
        <taxon>Insecta</taxon>
        <taxon>Pterygota</taxon>
        <taxon>Neoptera</taxon>
        <taxon>Endopterygota</taxon>
        <taxon>Diptera</taxon>
        <taxon>Brachycera</taxon>
        <taxon>Muscomorpha</taxon>
        <taxon>Tephritoidea</taxon>
        <taxon>Tephritidae</taxon>
        <taxon>Bactrocera</taxon>
        <taxon>Bactrocera</taxon>
    </lineage>
</organism>
<feature type="region of interest" description="Disordered" evidence="2">
    <location>
        <begin position="253"/>
        <end position="275"/>
    </location>
</feature>
<protein>
    <submittedName>
        <fullName evidence="5">Rho GTPase-activating protein 21 isoform X3</fullName>
    </submittedName>
</protein>
<dbReference type="PROSITE" id="PS50238">
    <property type="entry name" value="RHOGAP"/>
    <property type="match status" value="1"/>
</dbReference>
<evidence type="ECO:0000256" key="2">
    <source>
        <dbReference type="SAM" id="MobiDB-lite"/>
    </source>
</evidence>
<dbReference type="InterPro" id="IPR050729">
    <property type="entry name" value="Rho-GAP"/>
</dbReference>
<feature type="compositionally biased region" description="Low complexity" evidence="2">
    <location>
        <begin position="1579"/>
        <end position="1599"/>
    </location>
</feature>
<name>A0ABM3JSP7_BACDO</name>
<dbReference type="Pfam" id="PF00620">
    <property type="entry name" value="RhoGAP"/>
    <property type="match status" value="1"/>
</dbReference>
<feature type="region of interest" description="Disordered" evidence="2">
    <location>
        <begin position="1681"/>
        <end position="1721"/>
    </location>
</feature>
<dbReference type="Proteomes" id="UP001652620">
    <property type="component" value="Chromosome 4"/>
</dbReference>
<sequence length="1757" mass="187701">MMGPMDAVLSCFCRMCQSPCRSSQPPPNLTVLSRQQQQQHQLYHTQSAAAAAAAANSAFYAPASGVGAVDTSELMIRLRESIKQKEEFLKSPLPHTHATLHSVPAVSHTAQQHFFPPHTPPSGSPQLSMVSTTSTSAGSSVLSSIGGGGGGPRGQVRTHFKQPLSATSSSASSTRELLPANVSAIEMHQYYGSVSSSGNAAKNHIATTSGGGGVGSVGGNYISMESAMSRGSALSATTSVSAGGVRAVGVETAPSRHAAGNGSASSRPSNNNGMGDKYVKDLDYLETLQETGVTNKVFERKLVSHLAKGFDPFQPLSINTSACVEPSATAAAAAGNVVLIKKPTVLYESLQHHPLHQLQVQQLQQTQQAQTSHAPMQLSKLQQHQLQQQHQHGSVVDGVQYSRMEIHKASLATTTIDHAPSNKYTGKLPEALGSTTATTTVAVAEPKPALTDIAESNEVVVVPASSQVATTTGTSSADGSSGAAVVRRFKPMSSFDDSKPMRRISYLRATNNETDYSASDTSTTSLTGLNSSSAVGIGAPPLIEVTSKQSSLDDDDDVDDDDPTYDVVAGDERVQIQSPAELMAATAQEQLVEQQQQHLKDRASVTAEAAIVAAVTAAGVGGGAAAALSESRRESANSEIRNSVHIDDVIADINGKLETKDVATEMEVFETEMEIKSSCINGKRLSDYRSWRQVKIEIKGDILRIYPGRSCKESNMIELDIRNFKIFDESVDKKKSYMFRMQSKPTQIATLGNELNLDDVPDKLTSSGSSASTTASHMEPTHHQPHQQPTEILFKTKSMTEMKRIFGLLQWKNSLIYDDSDLQGRQLAEPQKTAAISSMPTATYCDDNVQHQHQHQQLQPEYSPLSTTSRGGDSEIISDSISPVMKTRKSSSHKNIPDKDLGSPKAKNWKDLLFRRGGGSSSHNADISPSSLASGGKTTGSIGVPLKSCPMSKNNEYVPLLVDVCTNIVETKGLGIVGIYRIPGNKAAISELSEQVNKSDFSWDRCNTDVRWEDVNVVSSLLKQYIRNLPDALLPCSFYINFIEADKKTGLERIKELKELLNTLPRYSYETLKHLIRHLSRVSKNCEVNLMEPKNLAIIFGPSIIRTPNDTLEIAVKDMKHQCRIVELLVTQYDYFFENGPLPDLADITGNTPIASTSSCASGALHTQEDQTNMLLHNVSKIERLTESSSTTRTSRFIPQLRRRTHSKRGAASSDTYSGESVLSLDSTKSATTAMTTSSSSTNATTASSSSGSGGSSSVTSTTQKTKKERNFLINHSGGGFVRLHHRKASLDEKDSGSCSGSGSGSGGSMSKEQQRSSVDISVLLTDDESSNSRSDTGSMSLTTITDTLDSKLRNLRSGSESNDENGSPEFRKNRRHTLGQPLHLHSENIPYADESPERHFHSCPLDAPNVLMLSRSCTATNTIASAKANESKEQRVAAVLSAYKNNKLQHSATVPINPGSTTTIVGSGSTPSTAASTPTAILTVKTTNTQGGIGANVGGTGSGGNLARNSYLGRGTRFNKQVYEQQCCSDDDSEGSTTSDPKDSLIIASPPFFLDRYNKKRRDHRLFRSASFNCRNYSSSSGRHSSSGGHHNTGGSASALTKDEKTDMNLTKKRQIQNKQNRSIKRRHTVGGPHDYVGPNGCPPANTNNCNHHHTCKVTAGAGGTTTTTTTVLRRIPIPSANGNISNNNNNINANLTQDGNNGNGGGGSGNGGGNGGNGVGGDNAGSATVAMASGAGGEHVLEVGIRIKNINRSRY</sequence>
<feature type="compositionally biased region" description="Low complexity" evidence="2">
    <location>
        <begin position="1187"/>
        <end position="1196"/>
    </location>
</feature>
<feature type="region of interest" description="Disordered" evidence="2">
    <location>
        <begin position="1527"/>
        <end position="1546"/>
    </location>
</feature>
<dbReference type="GeneID" id="105229445"/>
<reference evidence="5" key="1">
    <citation type="submission" date="2025-08" db="UniProtKB">
        <authorList>
            <consortium name="RefSeq"/>
        </authorList>
    </citation>
    <scope>IDENTIFICATION</scope>
    <source>
        <tissue evidence="5">Adult</tissue>
    </source>
</reference>
<feature type="compositionally biased region" description="Polar residues" evidence="2">
    <location>
        <begin position="1332"/>
        <end position="1348"/>
    </location>
</feature>
<dbReference type="InterPro" id="IPR000198">
    <property type="entry name" value="RhoGAP_dom"/>
</dbReference>
<feature type="compositionally biased region" description="Low complexity" evidence="2">
    <location>
        <begin position="1681"/>
        <end position="1696"/>
    </location>
</feature>
<dbReference type="RefSeq" id="XP_049312254.1">
    <property type="nucleotide sequence ID" value="XM_049456297.1"/>
</dbReference>
<evidence type="ECO:0000259" key="3">
    <source>
        <dbReference type="PROSITE" id="PS50238"/>
    </source>
</evidence>
<feature type="compositionally biased region" description="Low complexity" evidence="2">
    <location>
        <begin position="765"/>
        <end position="776"/>
    </location>
</feature>
<evidence type="ECO:0000256" key="1">
    <source>
        <dbReference type="ARBA" id="ARBA00022468"/>
    </source>
</evidence>
<dbReference type="PANTHER" id="PTHR23176">
    <property type="entry name" value="RHO/RAC/CDC GTPASE-ACTIVATING PROTEIN"/>
    <property type="match status" value="1"/>
</dbReference>
<feature type="compositionally biased region" description="Low complexity" evidence="2">
    <location>
        <begin position="869"/>
        <end position="882"/>
    </location>
</feature>
<feature type="compositionally biased region" description="Basic and acidic residues" evidence="2">
    <location>
        <begin position="895"/>
        <end position="914"/>
    </location>
</feature>
<proteinExistence type="predicted"/>
<feature type="compositionally biased region" description="Low complexity" evidence="2">
    <location>
        <begin position="165"/>
        <end position="174"/>
    </location>
</feature>
<keyword evidence="1" id="KW-0343">GTPase activation</keyword>
<dbReference type="InterPro" id="IPR008936">
    <property type="entry name" value="Rho_GTPase_activation_prot"/>
</dbReference>
<feature type="compositionally biased region" description="Low complexity" evidence="2">
    <location>
        <begin position="128"/>
        <end position="144"/>
    </location>
</feature>